<dbReference type="InterPro" id="IPR013740">
    <property type="entry name" value="Redoxin"/>
</dbReference>
<keyword evidence="4" id="KW-0676">Redox-active center</keyword>
<name>A0A2N3HZ03_9BACT</name>
<dbReference type="GO" id="GO:0017004">
    <property type="term" value="P:cytochrome complex assembly"/>
    <property type="evidence" value="ECO:0007669"/>
    <property type="project" value="UniProtKB-KW"/>
</dbReference>
<keyword evidence="2" id="KW-0201">Cytochrome c-type biogenesis</keyword>
<feature type="domain" description="Thioredoxin" evidence="6">
    <location>
        <begin position="346"/>
        <end position="488"/>
    </location>
</feature>
<evidence type="ECO:0000259" key="6">
    <source>
        <dbReference type="PROSITE" id="PS51352"/>
    </source>
</evidence>
<dbReference type="PANTHER" id="PTHR42852">
    <property type="entry name" value="THIOL:DISULFIDE INTERCHANGE PROTEIN DSBE"/>
    <property type="match status" value="1"/>
</dbReference>
<evidence type="ECO:0000313" key="8">
    <source>
        <dbReference type="Proteomes" id="UP000233618"/>
    </source>
</evidence>
<dbReference type="CDD" id="cd02966">
    <property type="entry name" value="TlpA_like_family"/>
    <property type="match status" value="1"/>
</dbReference>
<feature type="transmembrane region" description="Helical" evidence="5">
    <location>
        <begin position="30"/>
        <end position="49"/>
    </location>
</feature>
<dbReference type="AlphaFoldDB" id="A0A2N3HZ03"/>
<organism evidence="7 8">
    <name type="scientific">Labilibaculum manganireducens</name>
    <dbReference type="NCBI Taxonomy" id="1940525"/>
    <lineage>
        <taxon>Bacteria</taxon>
        <taxon>Pseudomonadati</taxon>
        <taxon>Bacteroidota</taxon>
        <taxon>Bacteroidia</taxon>
        <taxon>Marinilabiliales</taxon>
        <taxon>Marinifilaceae</taxon>
        <taxon>Labilibaculum</taxon>
    </lineage>
</organism>
<evidence type="ECO:0000256" key="4">
    <source>
        <dbReference type="ARBA" id="ARBA00023284"/>
    </source>
</evidence>
<evidence type="ECO:0000256" key="3">
    <source>
        <dbReference type="ARBA" id="ARBA00023157"/>
    </source>
</evidence>
<dbReference type="PANTHER" id="PTHR42852:SF6">
    <property type="entry name" value="THIOL:DISULFIDE INTERCHANGE PROTEIN DSBE"/>
    <property type="match status" value="1"/>
</dbReference>
<keyword evidence="5" id="KW-0472">Membrane</keyword>
<accession>A0A2N3HZ03</accession>
<evidence type="ECO:0000313" key="7">
    <source>
        <dbReference type="EMBL" id="PKQ63284.1"/>
    </source>
</evidence>
<keyword evidence="8" id="KW-1185">Reference proteome</keyword>
<dbReference type="GO" id="GO:0030313">
    <property type="term" value="C:cell envelope"/>
    <property type="evidence" value="ECO:0007669"/>
    <property type="project" value="UniProtKB-SubCell"/>
</dbReference>
<proteinExistence type="predicted"/>
<dbReference type="SUPFAM" id="SSF52833">
    <property type="entry name" value="Thioredoxin-like"/>
    <property type="match status" value="1"/>
</dbReference>
<dbReference type="InterPro" id="IPR050553">
    <property type="entry name" value="Thioredoxin_ResA/DsbE_sf"/>
</dbReference>
<dbReference type="Proteomes" id="UP000233618">
    <property type="component" value="Unassembled WGS sequence"/>
</dbReference>
<dbReference type="Gene3D" id="3.40.30.10">
    <property type="entry name" value="Glutaredoxin"/>
    <property type="match status" value="1"/>
</dbReference>
<keyword evidence="5" id="KW-1133">Transmembrane helix</keyword>
<reference evidence="7 8" key="1">
    <citation type="journal article" date="2017" name="Front. Microbiol.">
        <title>Labilibaculum manganireducens gen. nov., sp. nov. and Labilibaculum filiforme sp. nov., Novel Bacteroidetes Isolated from Subsurface Sediments of the Baltic Sea.</title>
        <authorList>
            <person name="Vandieken V."/>
            <person name="Marshall I.P."/>
            <person name="Niemann H."/>
            <person name="Engelen B."/>
            <person name="Cypionka H."/>
        </authorList>
    </citation>
    <scope>NUCLEOTIDE SEQUENCE [LARGE SCALE GENOMIC DNA]</scope>
    <source>
        <strain evidence="7 8">59.10-2M</strain>
    </source>
</reference>
<evidence type="ECO:0000256" key="5">
    <source>
        <dbReference type="SAM" id="Phobius"/>
    </source>
</evidence>
<evidence type="ECO:0000256" key="1">
    <source>
        <dbReference type="ARBA" id="ARBA00004196"/>
    </source>
</evidence>
<dbReference type="Pfam" id="PF08534">
    <property type="entry name" value="Redoxin"/>
    <property type="match status" value="1"/>
</dbReference>
<keyword evidence="3" id="KW-1015">Disulfide bond</keyword>
<evidence type="ECO:0000256" key="2">
    <source>
        <dbReference type="ARBA" id="ARBA00022748"/>
    </source>
</evidence>
<keyword evidence="5" id="KW-0812">Transmembrane</keyword>
<comment type="subcellular location">
    <subcellularLocation>
        <location evidence="1">Cell envelope</location>
    </subcellularLocation>
</comment>
<dbReference type="EMBL" id="MVDE01000030">
    <property type="protein sequence ID" value="PKQ63284.1"/>
    <property type="molecule type" value="Genomic_DNA"/>
</dbReference>
<dbReference type="InterPro" id="IPR036249">
    <property type="entry name" value="Thioredoxin-like_sf"/>
</dbReference>
<dbReference type="PROSITE" id="PS51352">
    <property type="entry name" value="THIOREDOXIN_2"/>
    <property type="match status" value="1"/>
</dbReference>
<protein>
    <recommendedName>
        <fullName evidence="6">Thioredoxin domain-containing protein</fullName>
    </recommendedName>
</protein>
<gene>
    <name evidence="7" type="ORF">BZG01_16315</name>
</gene>
<sequence>MYKAFYTQGDDYMVSSIWQMKTNYNHMKKIALAGIVAILIAGGCAFTALNSSQAIHLKGQLSDKDGNELVLKYKGLLSEVNTTNDIILKLDEKNSFDTVVTLTTSGYYNVFEEYGTGTNLLYLSPGDDLDIYFNLEDGSKTTYKGTGAEANRYLADFQLYFYGNKAHSFLKGGSDAKSTFKLTKEFIDSLAASKISELNKIKKVSDEFRKIERARIFAHLANSYLQYFYSIDGIYSRGNIQEEHKQYLMQIKPEIENISKEFMNDFSIEHPDVREVVKRCAVQNHLLSVSASSDVYEYVSLLSMKDLLVEDRSLEAVNRATNILATFKNKDLADDLATAIKEAGKLLKGNKAFDIEFVNSKGKLDHLSDYRGKIIYVDFWATWCGPCMCEKPYFSKLKEKYNQADLVFISISIDKEKERWEKCIAEEKSNAIEYLAKDVNKVADDWQIKSIPRFLIIDKDFNIVDAKAALPSSGEVIESELKGIISGS</sequence>
<dbReference type="InterPro" id="IPR013766">
    <property type="entry name" value="Thioredoxin_domain"/>
</dbReference>
<comment type="caution">
    <text evidence="7">The sequence shown here is derived from an EMBL/GenBank/DDBJ whole genome shotgun (WGS) entry which is preliminary data.</text>
</comment>